<evidence type="ECO:0000313" key="10">
    <source>
        <dbReference type="EMBL" id="SQF40800.1"/>
    </source>
</evidence>
<proteinExistence type="inferred from homology"/>
<comment type="similarity">
    <text evidence="2">Belongs to the glycosyl hydrolase 13 family.</text>
</comment>
<evidence type="ECO:0000256" key="7">
    <source>
        <dbReference type="PIRSR" id="PIRSR001021-1"/>
    </source>
</evidence>
<keyword evidence="5" id="KW-0119">Carbohydrate metabolism</keyword>
<sequence length="488" mass="56463">MINETMIQYFEWYLPDDGKHWQHLAEDADHLKELGISKVWMPPAFKGTGSNDVGYGIYDLYDLGEFHQKGTVRTKYGTKEDYQAAINALKERGIMPIADIVLNHKSGGDDKERFQVIRVNPDNRQEKISEPYEIEGWTHFHFPGRQDTYSDFHWHWYHFTGLDYDALHHETGIYMILGDNKGWAKNESIDLEKGNYDYLMFDDIDFKHPEVAAHLKEWAHWFLETVAIGGFRLDAVKHIDREFMAGFIRYIRQHIRPDLYVFGEYWKDSNYDMTDYLNDIELQYDLIDVMLHMNFYEAGQKGRDFDLRTIFDDSLMASNPQFAVTFVENHDSQKGQALESTVAEWFKPLAYGLILLRQEGLPCIFYGDYYGVKGDFAQAAFQEVLDQLCYIRKHHVYGEQVDYFDHGNCIGWTCLGNNEHPAGVAVVLSNSEAGWKEMSMGSLNSGKVFIDYLGNCSEEVVIGQDGWASFPVQGGSLSAWIDKESLLF</sequence>
<dbReference type="GO" id="GO:0033927">
    <property type="term" value="F:glucan 1,4-alpha-maltohexaosidase activity"/>
    <property type="evidence" value="ECO:0007669"/>
    <property type="project" value="UniProtKB-EC"/>
</dbReference>
<feature type="domain" description="Glycosyl hydrolase family 13 catalytic" evidence="9">
    <location>
        <begin position="4"/>
        <end position="413"/>
    </location>
</feature>
<reference evidence="10 11" key="1">
    <citation type="submission" date="2018-06" db="EMBL/GenBank/DDBJ databases">
        <authorList>
            <consortium name="Pathogen Informatics"/>
            <person name="Doyle S."/>
        </authorList>
    </citation>
    <scope>NUCLEOTIDE SEQUENCE [LARGE SCALE GENOMIC DNA]</scope>
    <source>
        <strain evidence="10 11">NCTC12278</strain>
    </source>
</reference>
<dbReference type="OrthoDB" id="9805159at2"/>
<dbReference type="Gene3D" id="2.60.40.1180">
    <property type="entry name" value="Golgi alpha-mannosidase II"/>
    <property type="match status" value="1"/>
</dbReference>
<dbReference type="SUPFAM" id="SSF51445">
    <property type="entry name" value="(Trans)glycosidases"/>
    <property type="match status" value="1"/>
</dbReference>
<dbReference type="EC" id="3.2.1.98" evidence="10"/>
<feature type="active site" description="Proton donor" evidence="7">
    <location>
        <position position="264"/>
    </location>
</feature>
<evidence type="ECO:0000256" key="4">
    <source>
        <dbReference type="ARBA" id="ARBA00022801"/>
    </source>
</evidence>
<dbReference type="GO" id="GO:0005509">
    <property type="term" value="F:calcium ion binding"/>
    <property type="evidence" value="ECO:0007669"/>
    <property type="project" value="InterPro"/>
</dbReference>
<keyword evidence="4 10" id="KW-0378">Hydrolase</keyword>
<evidence type="ECO:0000256" key="3">
    <source>
        <dbReference type="ARBA" id="ARBA00022723"/>
    </source>
</evidence>
<dbReference type="NCBIfam" id="NF006968">
    <property type="entry name" value="PRK09441.1-1"/>
    <property type="match status" value="1"/>
</dbReference>
<dbReference type="GO" id="GO:0004556">
    <property type="term" value="F:alpha-amylase activity"/>
    <property type="evidence" value="ECO:0007669"/>
    <property type="project" value="UniProtKB-EC"/>
</dbReference>
<dbReference type="SMART" id="SM00642">
    <property type="entry name" value="Aamy"/>
    <property type="match status" value="1"/>
</dbReference>
<keyword evidence="3 8" id="KW-0479">Metal-binding</keyword>
<dbReference type="KEGG" id="sfer:NCTC12278_01379"/>
<dbReference type="EMBL" id="LS483343">
    <property type="protein sequence ID" value="SQF40800.1"/>
    <property type="molecule type" value="Genomic_DNA"/>
</dbReference>
<dbReference type="CDD" id="cd11318">
    <property type="entry name" value="AmyAc_bac_fung_AmyA"/>
    <property type="match status" value="1"/>
</dbReference>
<evidence type="ECO:0000256" key="6">
    <source>
        <dbReference type="ARBA" id="ARBA00023295"/>
    </source>
</evidence>
<dbReference type="Gene3D" id="2.40.30.140">
    <property type="match status" value="1"/>
</dbReference>
<dbReference type="AlphaFoldDB" id="A0A2X3VHF8"/>
<evidence type="ECO:0000256" key="8">
    <source>
        <dbReference type="PIRSR" id="PIRSR001021-2"/>
    </source>
</evidence>
<dbReference type="EC" id="3.2.1.1" evidence="10"/>
<dbReference type="SMR" id="A0A2X3VHF8"/>
<dbReference type="STRING" id="1123303.GCA_000372425_00896"/>
<protein>
    <submittedName>
        <fullName evidence="10">Alpha-amylase</fullName>
        <ecNumber evidence="10">3.2.1.1</ecNumber>
        <ecNumber evidence="10">3.2.1.98</ecNumber>
    </submittedName>
</protein>
<accession>A0A2X3VHF8</accession>
<dbReference type="InterPro" id="IPR013780">
    <property type="entry name" value="Glyco_hydro_b"/>
</dbReference>
<dbReference type="PIRSF" id="PIRSF001021">
    <property type="entry name" value="Alph-amls_thrmst"/>
    <property type="match status" value="1"/>
</dbReference>
<dbReference type="NCBIfam" id="NF006969">
    <property type="entry name" value="PRK09441.1-2"/>
    <property type="match status" value="1"/>
</dbReference>
<feature type="binding site" evidence="8">
    <location>
        <position position="197"/>
    </location>
    <ligand>
        <name>Ca(2+)</name>
        <dbReference type="ChEBI" id="CHEBI:29108"/>
        <label>1</label>
    </ligand>
</feature>
<dbReference type="InterPro" id="IPR015237">
    <property type="entry name" value="Alpha-amylase_C_pro"/>
</dbReference>
<dbReference type="RefSeq" id="WP_018030226.1">
    <property type="nucleotide sequence ID" value="NZ_LS483343.1"/>
</dbReference>
<feature type="binding site" evidence="8">
    <location>
        <position position="203"/>
    </location>
    <ligand>
        <name>Ca(2+)</name>
        <dbReference type="ChEBI" id="CHEBI:29108"/>
        <label>1</label>
    </ligand>
</feature>
<dbReference type="InterPro" id="IPR006047">
    <property type="entry name" value="GH13_cat_dom"/>
</dbReference>
<evidence type="ECO:0000259" key="9">
    <source>
        <dbReference type="SMART" id="SM00642"/>
    </source>
</evidence>
<comment type="cofactor">
    <cofactor evidence="1">
        <name>Ca(2+)</name>
        <dbReference type="ChEBI" id="CHEBI:29108"/>
    </cofactor>
</comment>
<dbReference type="Pfam" id="PF09154">
    <property type="entry name" value="Alpha-amy_C_pro"/>
    <property type="match status" value="1"/>
</dbReference>
<dbReference type="PANTHER" id="PTHR43447">
    <property type="entry name" value="ALPHA-AMYLASE"/>
    <property type="match status" value="1"/>
</dbReference>
<dbReference type="Pfam" id="PF00128">
    <property type="entry name" value="Alpha-amylase"/>
    <property type="match status" value="1"/>
</dbReference>
<name>A0A2X3VHF8_9STRE</name>
<feature type="binding site" evidence="8">
    <location>
        <position position="103"/>
    </location>
    <ligand>
        <name>Ca(2+)</name>
        <dbReference type="ChEBI" id="CHEBI:29108"/>
        <label>1</label>
    </ligand>
</feature>
<evidence type="ECO:0000256" key="5">
    <source>
        <dbReference type="ARBA" id="ARBA00023277"/>
    </source>
</evidence>
<keyword evidence="8" id="KW-0106">Calcium</keyword>
<evidence type="ECO:0000256" key="1">
    <source>
        <dbReference type="ARBA" id="ARBA00001913"/>
    </source>
</evidence>
<gene>
    <name evidence="10" type="ORF">NCTC12278_01379</name>
</gene>
<dbReference type="Proteomes" id="UP000249495">
    <property type="component" value="Chromosome 1"/>
</dbReference>
<feature type="active site" description="Nucleophile" evidence="7">
    <location>
        <position position="234"/>
    </location>
</feature>
<dbReference type="SUPFAM" id="SSF51011">
    <property type="entry name" value="Glycosyl hydrolase domain"/>
    <property type="match status" value="1"/>
</dbReference>
<dbReference type="GO" id="GO:0005975">
    <property type="term" value="P:carbohydrate metabolic process"/>
    <property type="evidence" value="ECO:0007669"/>
    <property type="project" value="InterPro"/>
</dbReference>
<evidence type="ECO:0000256" key="2">
    <source>
        <dbReference type="ARBA" id="ARBA00008061"/>
    </source>
</evidence>
<keyword evidence="11" id="KW-1185">Reference proteome</keyword>
<feature type="binding site" evidence="8">
    <location>
        <position position="205"/>
    </location>
    <ligand>
        <name>Ca(2+)</name>
        <dbReference type="ChEBI" id="CHEBI:29108"/>
        <label>2</label>
    </ligand>
</feature>
<dbReference type="InterPro" id="IPR013776">
    <property type="entry name" value="A-amylase_thermo"/>
</dbReference>
<feature type="binding site" evidence="8">
    <location>
        <position position="238"/>
    </location>
    <ligand>
        <name>Ca(2+)</name>
        <dbReference type="ChEBI" id="CHEBI:29108"/>
        <label>1</label>
    </ligand>
</feature>
<dbReference type="InterPro" id="IPR017853">
    <property type="entry name" value="GH"/>
</dbReference>
<dbReference type="Gene3D" id="3.20.20.80">
    <property type="entry name" value="Glycosidases"/>
    <property type="match status" value="1"/>
</dbReference>
<evidence type="ECO:0000313" key="11">
    <source>
        <dbReference type="Proteomes" id="UP000249495"/>
    </source>
</evidence>
<keyword evidence="6 10" id="KW-0326">Glycosidase</keyword>
<organism evidence="10 11">
    <name type="scientific">Streptococcus ferus</name>
    <dbReference type="NCBI Taxonomy" id="1345"/>
    <lineage>
        <taxon>Bacteria</taxon>
        <taxon>Bacillati</taxon>
        <taxon>Bacillota</taxon>
        <taxon>Bacilli</taxon>
        <taxon>Lactobacillales</taxon>
        <taxon>Streptococcaceae</taxon>
        <taxon>Streptococcus</taxon>
    </lineage>
</organism>
<dbReference type="NCBIfam" id="NF006971">
    <property type="entry name" value="PRK09441.1-4"/>
    <property type="match status" value="1"/>
</dbReference>